<reference evidence="1 2" key="1">
    <citation type="submission" date="2024-10" db="EMBL/GenBank/DDBJ databases">
        <title>Updated reference genomes for cyclostephanoid diatoms.</title>
        <authorList>
            <person name="Roberts W.R."/>
            <person name="Alverson A.J."/>
        </authorList>
    </citation>
    <scope>NUCLEOTIDE SEQUENCE [LARGE SCALE GENOMIC DNA]</scope>
    <source>
        <strain evidence="1 2">AJA276-08</strain>
    </source>
</reference>
<evidence type="ECO:0000313" key="1">
    <source>
        <dbReference type="EMBL" id="KAL3789111.1"/>
    </source>
</evidence>
<sequence>MGKGGTATDVLDTASEHFLPGIYFTCAIQAYWQGHNERCRHYIKKSSHSTRSDKWRLPFNTFIEGMNSFRLLKRTVNGKLRSLPRNESSSKLKSIPEKAIEELKNAASHSSSNFCNKVHLLEAEQFSYHCNDNKAKESYAAAISSARSSGFIHEQGLACELAGYHFKRVNEFSSAWSFFDQAKRCYTEWGSQMKVDSVTQQLDSLSDYMPGGADGVVG</sequence>
<comment type="caution">
    <text evidence="1">The sequence shown here is derived from an EMBL/GenBank/DDBJ whole genome shotgun (WGS) entry which is preliminary data.</text>
</comment>
<keyword evidence="2" id="KW-1185">Reference proteome</keyword>
<dbReference type="Proteomes" id="UP001530315">
    <property type="component" value="Unassembled WGS sequence"/>
</dbReference>
<organism evidence="1 2">
    <name type="scientific">Stephanodiscus triporus</name>
    <dbReference type="NCBI Taxonomy" id="2934178"/>
    <lineage>
        <taxon>Eukaryota</taxon>
        <taxon>Sar</taxon>
        <taxon>Stramenopiles</taxon>
        <taxon>Ochrophyta</taxon>
        <taxon>Bacillariophyta</taxon>
        <taxon>Coscinodiscophyceae</taxon>
        <taxon>Thalassiosirophycidae</taxon>
        <taxon>Stephanodiscales</taxon>
        <taxon>Stephanodiscaceae</taxon>
        <taxon>Stephanodiscus</taxon>
    </lineage>
</organism>
<dbReference type="EMBL" id="JALLAZ020000698">
    <property type="protein sequence ID" value="KAL3789111.1"/>
    <property type="molecule type" value="Genomic_DNA"/>
</dbReference>
<accession>A0ABD3PP54</accession>
<dbReference type="PANTHER" id="PTHR43642">
    <property type="entry name" value="HYBRID SIGNAL TRANSDUCTION HISTIDINE KINASE G"/>
    <property type="match status" value="1"/>
</dbReference>
<dbReference type="PANTHER" id="PTHR43642:SF1">
    <property type="entry name" value="HYBRID SIGNAL TRANSDUCTION HISTIDINE KINASE G"/>
    <property type="match status" value="1"/>
</dbReference>
<dbReference type="AlphaFoldDB" id="A0ABD3PP54"/>
<evidence type="ECO:0000313" key="2">
    <source>
        <dbReference type="Proteomes" id="UP001530315"/>
    </source>
</evidence>
<name>A0ABD3PP54_9STRA</name>
<protein>
    <submittedName>
        <fullName evidence="1">Uncharacterized protein</fullName>
    </submittedName>
</protein>
<gene>
    <name evidence="1" type="ORF">ACHAW5_004166</name>
</gene>
<dbReference type="InterPro" id="IPR053159">
    <property type="entry name" value="Hybrid_Histidine_Kinase"/>
</dbReference>
<proteinExistence type="predicted"/>